<dbReference type="OrthoDB" id="9791689at2"/>
<evidence type="ECO:0000313" key="4">
    <source>
        <dbReference type="EMBL" id="KAB7843285.1"/>
    </source>
</evidence>
<gene>
    <name evidence="4" type="ORF">FRZ00_18245</name>
</gene>
<dbReference type="InterPro" id="IPR050641">
    <property type="entry name" value="RIFMO-like"/>
</dbReference>
<keyword evidence="2" id="KW-0274">FAD</keyword>
<keyword evidence="4" id="KW-0560">Oxidoreductase</keyword>
<keyword evidence="5" id="KW-1185">Reference proteome</keyword>
<dbReference type="PRINTS" id="PR00420">
    <property type="entry name" value="RNGMNOXGNASE"/>
</dbReference>
<proteinExistence type="predicted"/>
<dbReference type="GO" id="GO:0018659">
    <property type="term" value="F:4-hydroxybenzoate 3-monooxygenase activity"/>
    <property type="evidence" value="ECO:0007669"/>
    <property type="project" value="UniProtKB-EC"/>
</dbReference>
<evidence type="ECO:0000256" key="2">
    <source>
        <dbReference type="ARBA" id="ARBA00022827"/>
    </source>
</evidence>
<dbReference type="EMBL" id="VOKX01000033">
    <property type="protein sequence ID" value="KAB7843285.1"/>
    <property type="molecule type" value="Genomic_DNA"/>
</dbReference>
<dbReference type="SUPFAM" id="SSF54373">
    <property type="entry name" value="FAD-linked reductases, C-terminal domain"/>
    <property type="match status" value="1"/>
</dbReference>
<protein>
    <submittedName>
        <fullName evidence="4">4-hydroxybenzoate 3-monooxygenase</fullName>
        <ecNumber evidence="4">1.14.13.2</ecNumber>
    </submittedName>
</protein>
<organism evidence="4 5">
    <name type="scientific">Streptomyces mobaraensis</name>
    <name type="common">Streptoverticillium mobaraense</name>
    <dbReference type="NCBI Taxonomy" id="35621"/>
    <lineage>
        <taxon>Bacteria</taxon>
        <taxon>Bacillati</taxon>
        <taxon>Actinomycetota</taxon>
        <taxon>Actinomycetes</taxon>
        <taxon>Kitasatosporales</taxon>
        <taxon>Streptomycetaceae</taxon>
        <taxon>Streptomyces</taxon>
    </lineage>
</organism>
<dbReference type="AlphaFoldDB" id="A0A5N5W7H1"/>
<dbReference type="InterPro" id="IPR036188">
    <property type="entry name" value="FAD/NAD-bd_sf"/>
</dbReference>
<dbReference type="NCBIfam" id="NF006091">
    <property type="entry name" value="PRK08243.1"/>
    <property type="match status" value="1"/>
</dbReference>
<feature type="domain" description="FAD-binding" evidence="3">
    <location>
        <begin position="10"/>
        <end position="344"/>
    </location>
</feature>
<keyword evidence="1" id="KW-0285">Flavoprotein</keyword>
<dbReference type="InterPro" id="IPR002938">
    <property type="entry name" value="FAD-bd"/>
</dbReference>
<dbReference type="GO" id="GO:0071949">
    <property type="term" value="F:FAD binding"/>
    <property type="evidence" value="ECO:0007669"/>
    <property type="project" value="InterPro"/>
</dbReference>
<dbReference type="Gene3D" id="3.30.9.10">
    <property type="entry name" value="D-Amino Acid Oxidase, subunit A, domain 2"/>
    <property type="match status" value="1"/>
</dbReference>
<dbReference type="Proteomes" id="UP000327000">
    <property type="component" value="Unassembled WGS sequence"/>
</dbReference>
<evidence type="ECO:0000313" key="5">
    <source>
        <dbReference type="Proteomes" id="UP000327000"/>
    </source>
</evidence>
<evidence type="ECO:0000259" key="3">
    <source>
        <dbReference type="Pfam" id="PF01494"/>
    </source>
</evidence>
<dbReference type="SUPFAM" id="SSF51905">
    <property type="entry name" value="FAD/NAD(P)-binding domain"/>
    <property type="match status" value="1"/>
</dbReference>
<dbReference type="RefSeq" id="WP_004943310.1">
    <property type="nucleotide sequence ID" value="NZ_JBFADJ010000014.1"/>
</dbReference>
<keyword evidence="4" id="KW-0503">Monooxygenase</keyword>
<evidence type="ECO:0000256" key="1">
    <source>
        <dbReference type="ARBA" id="ARBA00022630"/>
    </source>
</evidence>
<accession>A0A5N5W7H1</accession>
<dbReference type="Gene3D" id="3.50.50.60">
    <property type="entry name" value="FAD/NAD(P)-binding domain"/>
    <property type="match status" value="1"/>
</dbReference>
<sequence>MPTDTNTETTTVVVVGAGVAGLTLGNLLLSKGIDCVVLEKRDRAYVEQRQRAGALDARASRMFREWGLADRVIGGVPLEPVLNFRIDGETRPLALVPDDEGGGRFCPQQVLVRNLIDVFVADGGDLRFGADDVSFENIADGPSPLVRYRDGTGSTREIRCEFVAGCDGDRGVSRTAVPDGILTRHAHAYGYSWLTVLAEVPARHQTMMALHPRGFAGQFGRGPHASRFYLQCPPDSTLPDWPEERIWDELETRFGEPMASRGPISSAQLVPLRSVVHSPMSHGRLYLLGDAAHIVPPMSAKGMNLALYDAEVFARAVVHHQTHDGDTSLLDTYSPTCLRNVWNYQAFAAWWTDLVHNAGDASYQGEFRHRIARAEFARLYESGTANRLLSEFMSGLN</sequence>
<dbReference type="EC" id="1.14.13.2" evidence="4"/>
<reference evidence="4 5" key="1">
    <citation type="journal article" date="2019" name="Microb. Cell Fact.">
        <title>Exploring novel herbicidin analogues by transcriptional regulator overexpression and MS/MS molecular networking.</title>
        <authorList>
            <person name="Shi Y."/>
            <person name="Gu R."/>
            <person name="Li Y."/>
            <person name="Wang X."/>
            <person name="Ren W."/>
            <person name="Li X."/>
            <person name="Wang L."/>
            <person name="Xie Y."/>
            <person name="Hong B."/>
        </authorList>
    </citation>
    <scope>NUCLEOTIDE SEQUENCE [LARGE SCALE GENOMIC DNA]</scope>
    <source>
        <strain evidence="4 5">US-43</strain>
    </source>
</reference>
<comment type="caution">
    <text evidence="4">The sequence shown here is derived from an EMBL/GenBank/DDBJ whole genome shotgun (WGS) entry which is preliminary data.</text>
</comment>
<dbReference type="PANTHER" id="PTHR43004:SF3">
    <property type="entry name" value="P-HYDROXYBENZOATE HYDROXYLASE"/>
    <property type="match status" value="1"/>
</dbReference>
<dbReference type="Pfam" id="PF01494">
    <property type="entry name" value="FAD_binding_3"/>
    <property type="match status" value="1"/>
</dbReference>
<name>A0A5N5W7H1_STRMB</name>
<dbReference type="PANTHER" id="PTHR43004">
    <property type="entry name" value="TRK SYSTEM POTASSIUM UPTAKE PROTEIN"/>
    <property type="match status" value="1"/>
</dbReference>